<feature type="transmembrane region" description="Helical" evidence="1">
    <location>
        <begin position="41"/>
        <end position="65"/>
    </location>
</feature>
<keyword evidence="3" id="KW-1185">Reference proteome</keyword>
<reference evidence="2" key="1">
    <citation type="submission" date="2021-09" db="EMBL/GenBank/DDBJ databases">
        <title>Genome analysis of Fictibacillus sp. KIGAM418 isolated from marine sediment.</title>
        <authorList>
            <person name="Seo M.-J."/>
            <person name="Cho E.-S."/>
            <person name="Hwang C.Y."/>
        </authorList>
    </citation>
    <scope>NUCLEOTIDE SEQUENCE</scope>
    <source>
        <strain evidence="2">KIGAM418</strain>
    </source>
</reference>
<comment type="caution">
    <text evidence="2">The sequence shown here is derived from an EMBL/GenBank/DDBJ whole genome shotgun (WGS) entry which is preliminary data.</text>
</comment>
<organism evidence="2 3">
    <name type="scientific">Fictibacillus marinisediminis</name>
    <dbReference type="NCBI Taxonomy" id="2878389"/>
    <lineage>
        <taxon>Bacteria</taxon>
        <taxon>Bacillati</taxon>
        <taxon>Bacillota</taxon>
        <taxon>Bacilli</taxon>
        <taxon>Bacillales</taxon>
        <taxon>Fictibacillaceae</taxon>
        <taxon>Fictibacillus</taxon>
    </lineage>
</organism>
<accession>A0A9X1XEV5</accession>
<dbReference type="Proteomes" id="UP001139011">
    <property type="component" value="Unassembled WGS sequence"/>
</dbReference>
<gene>
    <name evidence="2" type="ORF">LCY76_18610</name>
</gene>
<keyword evidence="1" id="KW-0812">Transmembrane</keyword>
<evidence type="ECO:0000313" key="2">
    <source>
        <dbReference type="EMBL" id="MCK6258590.1"/>
    </source>
</evidence>
<dbReference type="AlphaFoldDB" id="A0A9X1XEV5"/>
<protein>
    <submittedName>
        <fullName evidence="2">Uncharacterized protein</fullName>
    </submittedName>
</protein>
<feature type="transmembrane region" description="Helical" evidence="1">
    <location>
        <begin position="12"/>
        <end position="29"/>
    </location>
</feature>
<dbReference type="EMBL" id="JAIWJX010000002">
    <property type="protein sequence ID" value="MCK6258590.1"/>
    <property type="molecule type" value="Genomic_DNA"/>
</dbReference>
<sequence length="67" mass="7260">MFSTQKAIKSFFTFLTILMLAGIIFGALGDSSADYSAGGRLIAAIVGSLIVLLINFLIYKLLLFLKK</sequence>
<evidence type="ECO:0000256" key="1">
    <source>
        <dbReference type="SAM" id="Phobius"/>
    </source>
</evidence>
<proteinExistence type="predicted"/>
<keyword evidence="1" id="KW-1133">Transmembrane helix</keyword>
<dbReference type="RefSeq" id="WP_248253855.1">
    <property type="nucleotide sequence ID" value="NZ_JAIWJX010000002.1"/>
</dbReference>
<evidence type="ECO:0000313" key="3">
    <source>
        <dbReference type="Proteomes" id="UP001139011"/>
    </source>
</evidence>
<name>A0A9X1XEV5_9BACL</name>
<keyword evidence="1" id="KW-0472">Membrane</keyword>